<evidence type="ECO:0000259" key="1">
    <source>
        <dbReference type="Pfam" id="PF13539"/>
    </source>
</evidence>
<organism evidence="2">
    <name type="scientific">Siphoviridae sp. ctVCm11</name>
    <dbReference type="NCBI Taxonomy" id="2826358"/>
    <lineage>
        <taxon>Viruses</taxon>
        <taxon>Duplodnaviria</taxon>
        <taxon>Heunggongvirae</taxon>
        <taxon>Uroviricota</taxon>
        <taxon>Caudoviricetes</taxon>
    </lineage>
</organism>
<dbReference type="CDD" id="cd14845">
    <property type="entry name" value="L-Ala-D-Glu_peptidase_like"/>
    <property type="match status" value="1"/>
</dbReference>
<dbReference type="Pfam" id="PF13539">
    <property type="entry name" value="Peptidase_M15_4"/>
    <property type="match status" value="1"/>
</dbReference>
<dbReference type="InterPro" id="IPR009045">
    <property type="entry name" value="Zn_M74/Hedgehog-like"/>
</dbReference>
<dbReference type="GO" id="GO:0008233">
    <property type="term" value="F:peptidase activity"/>
    <property type="evidence" value="ECO:0007669"/>
    <property type="project" value="InterPro"/>
</dbReference>
<reference evidence="2" key="1">
    <citation type="journal article" date="2021" name="Proc. Natl. Acad. Sci. U.S.A.">
        <title>A Catalog of Tens of Thousands of Viruses from Human Metagenomes Reveals Hidden Associations with Chronic Diseases.</title>
        <authorList>
            <person name="Tisza M.J."/>
            <person name="Buck C.B."/>
        </authorList>
    </citation>
    <scope>NUCLEOTIDE SEQUENCE</scope>
    <source>
        <strain evidence="2">CtVCm11</strain>
    </source>
</reference>
<proteinExistence type="predicted"/>
<name>A0A8S5QM23_9CAUD</name>
<dbReference type="SUPFAM" id="SSF55166">
    <property type="entry name" value="Hedgehog/DD-peptidase"/>
    <property type="match status" value="1"/>
</dbReference>
<dbReference type="Gene3D" id="3.30.1380.10">
    <property type="match status" value="1"/>
</dbReference>
<dbReference type="EMBL" id="BK015688">
    <property type="protein sequence ID" value="DAE19821.1"/>
    <property type="molecule type" value="Genomic_DNA"/>
</dbReference>
<accession>A0A8S5QM23</accession>
<sequence length="202" mass="22658">MLKSGDIKYLRADVRANCLIFLDLCKQAGLPAKVTDTVRDDDYQRYLVSKGYAHKDAMRPTFHSVKAGLAFDICKDVAGHGYDDPTFFARCGQIGKQIGFSWGGDWKKFPDRPHFQWDNHLKHTGSMILAGKYPPEMEEYMDQATFNKMMDAYLAQLRTKPVSTWAAKDWAAAKAAGITDGSAPQGLITRQEAVTMIQRATK</sequence>
<dbReference type="InterPro" id="IPR039561">
    <property type="entry name" value="Peptidase_M15C"/>
</dbReference>
<feature type="domain" description="Peptidase M15C" evidence="1">
    <location>
        <begin position="67"/>
        <end position="117"/>
    </location>
</feature>
<protein>
    <submittedName>
        <fullName evidence="2">Peptidase-like protein</fullName>
    </submittedName>
</protein>
<evidence type="ECO:0000313" key="2">
    <source>
        <dbReference type="EMBL" id="DAE19821.1"/>
    </source>
</evidence>